<sequence length="201" mass="20498">MVPRFVPTAVAAVGLVLLVVGLVMLTAARPPQQVTGTAEAAPVLVTAPGALALTGRPVQVDVEGQAFVGLGRGTEVAAWLDGVGATQVDGVATATTLATTDLPGDDPASVVPPADPALADVWQTEQSGEDVTVRLDAPAAEQVLAVVAPAGAAVTLTWDRPARHPGAWPLVVVGALEAVLGLLWLVALNARRRRRARRGRA</sequence>
<keyword evidence="3" id="KW-1185">Reference proteome</keyword>
<accession>A0ABV7WI57</accession>
<protein>
    <submittedName>
        <fullName evidence="2">Uncharacterized protein</fullName>
    </submittedName>
</protein>
<keyword evidence="1" id="KW-0472">Membrane</keyword>
<organism evidence="2 3">
    <name type="scientific">Aquipuribacter hungaricus</name>
    <dbReference type="NCBI Taxonomy" id="545624"/>
    <lineage>
        <taxon>Bacteria</taxon>
        <taxon>Bacillati</taxon>
        <taxon>Actinomycetota</taxon>
        <taxon>Actinomycetes</taxon>
        <taxon>Micrococcales</taxon>
        <taxon>Intrasporangiaceae</taxon>
        <taxon>Aquipuribacter</taxon>
    </lineage>
</organism>
<evidence type="ECO:0000313" key="2">
    <source>
        <dbReference type="EMBL" id="MFC3688213.1"/>
    </source>
</evidence>
<dbReference type="RefSeq" id="WP_340294808.1">
    <property type="nucleotide sequence ID" value="NZ_JBBEOI010000183.1"/>
</dbReference>
<feature type="transmembrane region" description="Helical" evidence="1">
    <location>
        <begin position="167"/>
        <end position="190"/>
    </location>
</feature>
<comment type="caution">
    <text evidence="2">The sequence shown here is derived from an EMBL/GenBank/DDBJ whole genome shotgun (WGS) entry which is preliminary data.</text>
</comment>
<keyword evidence="1" id="KW-0812">Transmembrane</keyword>
<evidence type="ECO:0000256" key="1">
    <source>
        <dbReference type="SAM" id="Phobius"/>
    </source>
</evidence>
<reference evidence="3" key="1">
    <citation type="journal article" date="2019" name="Int. J. Syst. Evol. Microbiol.">
        <title>The Global Catalogue of Microorganisms (GCM) 10K type strain sequencing project: providing services to taxonomists for standard genome sequencing and annotation.</title>
        <authorList>
            <consortium name="The Broad Institute Genomics Platform"/>
            <consortium name="The Broad Institute Genome Sequencing Center for Infectious Disease"/>
            <person name="Wu L."/>
            <person name="Ma J."/>
        </authorList>
    </citation>
    <scope>NUCLEOTIDE SEQUENCE [LARGE SCALE GENOMIC DNA]</scope>
    <source>
        <strain evidence="3">NCAIM B.02333</strain>
    </source>
</reference>
<dbReference type="EMBL" id="JBHRWW010000004">
    <property type="protein sequence ID" value="MFC3688213.1"/>
    <property type="molecule type" value="Genomic_DNA"/>
</dbReference>
<evidence type="ECO:0000313" key="3">
    <source>
        <dbReference type="Proteomes" id="UP001595685"/>
    </source>
</evidence>
<gene>
    <name evidence="2" type="ORF">ACFOLH_07650</name>
</gene>
<dbReference type="Proteomes" id="UP001595685">
    <property type="component" value="Unassembled WGS sequence"/>
</dbReference>
<keyword evidence="1" id="KW-1133">Transmembrane helix</keyword>
<proteinExistence type="predicted"/>
<name>A0ABV7WI57_9MICO</name>